<gene>
    <name evidence="9" type="ORF">IMG5_100470</name>
</gene>
<dbReference type="SUPFAM" id="SSF56112">
    <property type="entry name" value="Protein kinase-like (PK-like)"/>
    <property type="match status" value="1"/>
</dbReference>
<evidence type="ECO:0000256" key="6">
    <source>
        <dbReference type="SAM" id="MobiDB-lite"/>
    </source>
</evidence>
<evidence type="ECO:0000256" key="4">
    <source>
        <dbReference type="ARBA" id="ARBA00022777"/>
    </source>
</evidence>
<evidence type="ECO:0000313" key="10">
    <source>
        <dbReference type="Proteomes" id="UP000008983"/>
    </source>
</evidence>
<dbReference type="InterPro" id="IPR008271">
    <property type="entry name" value="Ser/Thr_kinase_AS"/>
</dbReference>
<name>G0QS99_ICHMU</name>
<dbReference type="RefSeq" id="XP_004035383.1">
    <property type="nucleotide sequence ID" value="XM_004035335.1"/>
</dbReference>
<keyword evidence="4 9" id="KW-0418">Kinase</keyword>
<dbReference type="GeneID" id="14908033"/>
<sequence length="360" mass="42003">MCSHNNSHEANQTQQNAKNQTEQKSQNQLLEQAQTSASNFPQEFTSPISLQDQDHNKQLSYNDFEKIDFLGEGAYGPFLVRLRYSFQTNNKLYLVMEYCPGGELYTYLARNKRFSIELSKFIAAEVVLGMEYLNNNMKIIYRDLKPENILVTEDGHLKITDFGLSKQMVNEDELSFTFIGTPEYIAPEVIKSKQSNNRLGYNASIDIWAFGVFLYEIIFGMPPFRDKQRNWYSIMKQILANNPNFITGFNEEAVDLIKSCLNSDPEKRLSWSVIKQHKFFENIDWKKLYKKEYESPLKQFIIKKKQDDKLTRQKPIFETLDQKQMPGFEGFTYNPQDGLTYNPEGLICSQEGIIFKSEEN</sequence>
<evidence type="ECO:0000259" key="7">
    <source>
        <dbReference type="PROSITE" id="PS50011"/>
    </source>
</evidence>
<dbReference type="Pfam" id="PF00069">
    <property type="entry name" value="Pkinase"/>
    <property type="match status" value="1"/>
</dbReference>
<dbReference type="GO" id="GO:0004697">
    <property type="term" value="F:diacylglycerol-dependent serine/threonine kinase activity"/>
    <property type="evidence" value="ECO:0007669"/>
    <property type="project" value="UniProtKB-EC"/>
</dbReference>
<evidence type="ECO:0000256" key="5">
    <source>
        <dbReference type="ARBA" id="ARBA00022840"/>
    </source>
</evidence>
<dbReference type="eggNOG" id="KOG0603">
    <property type="taxonomic scope" value="Eukaryota"/>
</dbReference>
<dbReference type="SMART" id="SM00220">
    <property type="entry name" value="S_TKc"/>
    <property type="match status" value="1"/>
</dbReference>
<dbReference type="Proteomes" id="UP000008983">
    <property type="component" value="Unassembled WGS sequence"/>
</dbReference>
<dbReference type="GO" id="GO:0005524">
    <property type="term" value="F:ATP binding"/>
    <property type="evidence" value="ECO:0007669"/>
    <property type="project" value="UniProtKB-KW"/>
</dbReference>
<dbReference type="FunFam" id="1.10.510.10:FF:000210">
    <property type="entry name" value="Non-specific serine/threonine protein kinase"/>
    <property type="match status" value="1"/>
</dbReference>
<feature type="domain" description="Protein kinase" evidence="7">
    <location>
        <begin position="1"/>
        <end position="280"/>
    </location>
</feature>
<evidence type="ECO:0000256" key="1">
    <source>
        <dbReference type="ARBA" id="ARBA00022527"/>
    </source>
</evidence>
<dbReference type="Gene3D" id="1.10.510.10">
    <property type="entry name" value="Transferase(Phosphotransferase) domain 1"/>
    <property type="match status" value="1"/>
</dbReference>
<dbReference type="InterPro" id="IPR000719">
    <property type="entry name" value="Prot_kinase_dom"/>
</dbReference>
<dbReference type="InParanoid" id="G0QS99"/>
<accession>G0QS99</accession>
<keyword evidence="3" id="KW-0547">Nucleotide-binding</keyword>
<evidence type="ECO:0000259" key="8">
    <source>
        <dbReference type="PROSITE" id="PS51285"/>
    </source>
</evidence>
<evidence type="ECO:0000256" key="2">
    <source>
        <dbReference type="ARBA" id="ARBA00022679"/>
    </source>
</evidence>
<feature type="domain" description="AGC-kinase C-terminal" evidence="8">
    <location>
        <begin position="281"/>
        <end position="343"/>
    </location>
</feature>
<reference evidence="9 10" key="1">
    <citation type="submission" date="2011-07" db="EMBL/GenBank/DDBJ databases">
        <authorList>
            <person name="Coyne R."/>
            <person name="Brami D."/>
            <person name="Johnson J."/>
            <person name="Hostetler J."/>
            <person name="Hannick L."/>
            <person name="Clark T."/>
            <person name="Cassidy-Hanley D."/>
            <person name="Inman J."/>
        </authorList>
    </citation>
    <scope>NUCLEOTIDE SEQUENCE [LARGE SCALE GENOMIC DNA]</scope>
    <source>
        <strain evidence="9 10">G5</strain>
    </source>
</reference>
<dbReference type="InterPro" id="IPR045270">
    <property type="entry name" value="STKc_AGC"/>
</dbReference>
<dbReference type="Gene3D" id="3.30.200.20">
    <property type="entry name" value="Phosphorylase Kinase, domain 1"/>
    <property type="match status" value="1"/>
</dbReference>
<dbReference type="PROSITE" id="PS50011">
    <property type="entry name" value="PROTEIN_KINASE_DOM"/>
    <property type="match status" value="1"/>
</dbReference>
<dbReference type="EMBL" id="GL983809">
    <property type="protein sequence ID" value="EGR31897.1"/>
    <property type="molecule type" value="Genomic_DNA"/>
</dbReference>
<keyword evidence="10" id="KW-1185">Reference proteome</keyword>
<dbReference type="PANTHER" id="PTHR24351">
    <property type="entry name" value="RIBOSOMAL PROTEIN S6 KINASE"/>
    <property type="match status" value="1"/>
</dbReference>
<organism evidence="9 10">
    <name type="scientific">Ichthyophthirius multifiliis</name>
    <name type="common">White spot disease agent</name>
    <name type="synonym">Ich</name>
    <dbReference type="NCBI Taxonomy" id="5932"/>
    <lineage>
        <taxon>Eukaryota</taxon>
        <taxon>Sar</taxon>
        <taxon>Alveolata</taxon>
        <taxon>Ciliophora</taxon>
        <taxon>Intramacronucleata</taxon>
        <taxon>Oligohymenophorea</taxon>
        <taxon>Hymenostomatida</taxon>
        <taxon>Ophryoglenina</taxon>
        <taxon>Ichthyophthirius</taxon>
    </lineage>
</organism>
<feature type="compositionally biased region" description="Low complexity" evidence="6">
    <location>
        <begin position="9"/>
        <end position="24"/>
    </location>
</feature>
<keyword evidence="2 9" id="KW-0808">Transferase</keyword>
<dbReference type="InterPro" id="IPR000961">
    <property type="entry name" value="AGC-kinase_C"/>
</dbReference>
<keyword evidence="1" id="KW-0723">Serine/threonine-protein kinase</keyword>
<dbReference type="EC" id="2.7.11.13" evidence="9"/>
<dbReference type="OMA" id="RFIIFQQ"/>
<dbReference type="PROSITE" id="PS00108">
    <property type="entry name" value="PROTEIN_KINASE_ST"/>
    <property type="match status" value="1"/>
</dbReference>
<dbReference type="CDD" id="cd05123">
    <property type="entry name" value="STKc_AGC"/>
    <property type="match status" value="1"/>
</dbReference>
<dbReference type="AlphaFoldDB" id="G0QS99"/>
<keyword evidence="5" id="KW-0067">ATP-binding</keyword>
<evidence type="ECO:0000313" key="9">
    <source>
        <dbReference type="EMBL" id="EGR31897.1"/>
    </source>
</evidence>
<evidence type="ECO:0000256" key="3">
    <source>
        <dbReference type="ARBA" id="ARBA00022741"/>
    </source>
</evidence>
<protein>
    <submittedName>
        <fullName evidence="9">Protein kinase domain protein</fullName>
        <ecNumber evidence="9">2.7.11.13</ecNumber>
    </submittedName>
</protein>
<dbReference type="InterPro" id="IPR011009">
    <property type="entry name" value="Kinase-like_dom_sf"/>
</dbReference>
<dbReference type="PROSITE" id="PS51285">
    <property type="entry name" value="AGC_KINASE_CTER"/>
    <property type="match status" value="1"/>
</dbReference>
<dbReference type="STRING" id="857967.G0QS99"/>
<proteinExistence type="predicted"/>
<feature type="region of interest" description="Disordered" evidence="6">
    <location>
        <begin position="1"/>
        <end position="32"/>
    </location>
</feature>